<feature type="non-terminal residue" evidence="2">
    <location>
        <position position="196"/>
    </location>
</feature>
<organism evidence="2">
    <name type="scientific">Octopus bimaculoides</name>
    <name type="common">California two-spotted octopus</name>
    <dbReference type="NCBI Taxonomy" id="37653"/>
    <lineage>
        <taxon>Eukaryota</taxon>
        <taxon>Metazoa</taxon>
        <taxon>Spiralia</taxon>
        <taxon>Lophotrochozoa</taxon>
        <taxon>Mollusca</taxon>
        <taxon>Cephalopoda</taxon>
        <taxon>Coleoidea</taxon>
        <taxon>Octopodiformes</taxon>
        <taxon>Octopoda</taxon>
        <taxon>Incirrata</taxon>
        <taxon>Octopodidae</taxon>
        <taxon>Octopus</taxon>
    </lineage>
</organism>
<evidence type="ECO:0000256" key="1">
    <source>
        <dbReference type="SAM" id="MobiDB-lite"/>
    </source>
</evidence>
<sequence length="196" mass="20978">MTTRLIRVHQAHASQPYVRDMVISYQDKQRTILQVQAWLYENQDVNLDAILGELCELECQLNTTQNEISKSLAPSTTTPQSTVGINSSDPPVHNEPTDPIQAELDALAAEITKGLGFDTSDDFFGMHSELTSLFPDGGLDITETDSAYSDNASLPSSESFTSMATVSSSADTSSTGDACSTSSTSTLTPASATQTE</sequence>
<feature type="region of interest" description="Disordered" evidence="1">
    <location>
        <begin position="70"/>
        <end position="94"/>
    </location>
</feature>
<feature type="compositionally biased region" description="Low complexity" evidence="1">
    <location>
        <begin position="161"/>
        <end position="196"/>
    </location>
</feature>
<dbReference type="STRING" id="37653.A0A0L8G9L1"/>
<dbReference type="OrthoDB" id="6235964at2759"/>
<feature type="compositionally biased region" description="Polar residues" evidence="1">
    <location>
        <begin position="149"/>
        <end position="160"/>
    </location>
</feature>
<proteinExistence type="predicted"/>
<reference evidence="2" key="1">
    <citation type="submission" date="2015-07" db="EMBL/GenBank/DDBJ databases">
        <title>MeaNS - Measles Nucleotide Surveillance Program.</title>
        <authorList>
            <person name="Tran T."/>
            <person name="Druce J."/>
        </authorList>
    </citation>
    <scope>NUCLEOTIDE SEQUENCE</scope>
    <source>
        <strain evidence="2">UCB-OBI-ISO-001</strain>
        <tissue evidence="2">Gonad</tissue>
    </source>
</reference>
<evidence type="ECO:0000313" key="2">
    <source>
        <dbReference type="EMBL" id="KOF73240.1"/>
    </source>
</evidence>
<dbReference type="AlphaFoldDB" id="A0A0L8G9L1"/>
<name>A0A0L8G9L1_OCTBM</name>
<feature type="compositionally biased region" description="Polar residues" evidence="1">
    <location>
        <begin position="70"/>
        <end position="89"/>
    </location>
</feature>
<dbReference type="EMBL" id="KQ423231">
    <property type="protein sequence ID" value="KOF73240.1"/>
    <property type="molecule type" value="Genomic_DNA"/>
</dbReference>
<feature type="region of interest" description="Disordered" evidence="1">
    <location>
        <begin position="149"/>
        <end position="196"/>
    </location>
</feature>
<protein>
    <submittedName>
        <fullName evidence="2">Uncharacterized protein</fullName>
    </submittedName>
</protein>
<accession>A0A0L8G9L1</accession>
<gene>
    <name evidence="2" type="ORF">OCBIM_22038195mg</name>
</gene>